<comment type="catalytic activity">
    <reaction evidence="12">
        <text>Fe(III)-heme b-[protein] + nitric oxide + H2O = Fe(II)-heme b-[protein] + nitrite + 2 H(+)</text>
        <dbReference type="Rhea" id="RHEA:77711"/>
        <dbReference type="Rhea" id="RHEA-COMP:18975"/>
        <dbReference type="Rhea" id="RHEA-COMP:18976"/>
        <dbReference type="ChEBI" id="CHEBI:15377"/>
        <dbReference type="ChEBI" id="CHEBI:15378"/>
        <dbReference type="ChEBI" id="CHEBI:16301"/>
        <dbReference type="ChEBI" id="CHEBI:16480"/>
        <dbReference type="ChEBI" id="CHEBI:55376"/>
        <dbReference type="ChEBI" id="CHEBI:60344"/>
    </reaction>
    <physiologicalReaction direction="right-to-left" evidence="12">
        <dbReference type="Rhea" id="RHEA:77713"/>
    </physiologicalReaction>
</comment>
<proteinExistence type="inferred from homology"/>
<evidence type="ECO:0000313" key="15">
    <source>
        <dbReference type="EMBL" id="KAH0460858.1"/>
    </source>
</evidence>
<protein>
    <recommendedName>
        <fullName evidence="14">Globin domain-containing protein</fullName>
    </recommendedName>
</protein>
<evidence type="ECO:0000256" key="4">
    <source>
        <dbReference type="ARBA" id="ARBA00007609"/>
    </source>
</evidence>
<keyword evidence="16" id="KW-1185">Reference proteome</keyword>
<dbReference type="Pfam" id="PF00042">
    <property type="entry name" value="Globin"/>
    <property type="match status" value="1"/>
</dbReference>
<dbReference type="InterPro" id="IPR001032">
    <property type="entry name" value="Leghaemoglobin-like"/>
</dbReference>
<dbReference type="AlphaFoldDB" id="A0AAV7GYW5"/>
<comment type="caution">
    <text evidence="15">The sequence shown here is derived from an EMBL/GenBank/DDBJ whole genome shotgun (WGS) entry which is preliminary data.</text>
</comment>
<evidence type="ECO:0000256" key="5">
    <source>
        <dbReference type="ARBA" id="ARBA00011738"/>
    </source>
</evidence>
<keyword evidence="8 13" id="KW-0479">Metal-binding</keyword>
<comment type="subunit">
    <text evidence="5">Homodimer.</text>
</comment>
<evidence type="ECO:0000259" key="14">
    <source>
        <dbReference type="PROSITE" id="PS01033"/>
    </source>
</evidence>
<dbReference type="GO" id="GO:0005737">
    <property type="term" value="C:cytoplasm"/>
    <property type="evidence" value="ECO:0007669"/>
    <property type="project" value="UniProtKB-SubCell"/>
</dbReference>
<gene>
    <name evidence="15" type="ORF">IEQ34_008433</name>
</gene>
<dbReference type="SUPFAM" id="SSF46458">
    <property type="entry name" value="Globin-like"/>
    <property type="match status" value="1"/>
</dbReference>
<evidence type="ECO:0000256" key="9">
    <source>
        <dbReference type="ARBA" id="ARBA00023002"/>
    </source>
</evidence>
<dbReference type="InterPro" id="IPR019824">
    <property type="entry name" value="Leghaemoglobin_Fe_BS"/>
</dbReference>
<dbReference type="PROSITE" id="PS01033">
    <property type="entry name" value="GLOBIN"/>
    <property type="match status" value="1"/>
</dbReference>
<comment type="similarity">
    <text evidence="4 13">Belongs to the plant globin family.</text>
</comment>
<reference evidence="15 16" key="1">
    <citation type="journal article" date="2021" name="Hortic Res">
        <title>Chromosome-scale assembly of the Dendrobium chrysotoxum genome enhances the understanding of orchid evolution.</title>
        <authorList>
            <person name="Zhang Y."/>
            <person name="Zhang G.Q."/>
            <person name="Zhang D."/>
            <person name="Liu X.D."/>
            <person name="Xu X.Y."/>
            <person name="Sun W.H."/>
            <person name="Yu X."/>
            <person name="Zhu X."/>
            <person name="Wang Z.W."/>
            <person name="Zhao X."/>
            <person name="Zhong W.Y."/>
            <person name="Chen H."/>
            <person name="Yin W.L."/>
            <person name="Huang T."/>
            <person name="Niu S.C."/>
            <person name="Liu Z.J."/>
        </authorList>
    </citation>
    <scope>NUCLEOTIDE SEQUENCE [LARGE SCALE GENOMIC DNA]</scope>
    <source>
        <strain evidence="15">Lindl</strain>
    </source>
</reference>
<dbReference type="EMBL" id="JAGFBR010000009">
    <property type="protein sequence ID" value="KAH0460858.1"/>
    <property type="molecule type" value="Genomic_DNA"/>
</dbReference>
<evidence type="ECO:0000256" key="2">
    <source>
        <dbReference type="ARBA" id="ARBA00004123"/>
    </source>
</evidence>
<keyword evidence="7 13" id="KW-0349">Heme</keyword>
<evidence type="ECO:0000256" key="12">
    <source>
        <dbReference type="ARBA" id="ARBA00048118"/>
    </source>
</evidence>
<feature type="domain" description="Globin" evidence="14">
    <location>
        <begin position="17"/>
        <end position="129"/>
    </location>
</feature>
<dbReference type="InterPro" id="IPR012292">
    <property type="entry name" value="Globin/Proto"/>
</dbReference>
<organism evidence="15 16">
    <name type="scientific">Dendrobium chrysotoxum</name>
    <name type="common">Orchid</name>
    <dbReference type="NCBI Taxonomy" id="161865"/>
    <lineage>
        <taxon>Eukaryota</taxon>
        <taxon>Viridiplantae</taxon>
        <taxon>Streptophyta</taxon>
        <taxon>Embryophyta</taxon>
        <taxon>Tracheophyta</taxon>
        <taxon>Spermatophyta</taxon>
        <taxon>Magnoliopsida</taxon>
        <taxon>Liliopsida</taxon>
        <taxon>Asparagales</taxon>
        <taxon>Orchidaceae</taxon>
        <taxon>Epidendroideae</taxon>
        <taxon>Malaxideae</taxon>
        <taxon>Dendrobiinae</taxon>
        <taxon>Dendrobium</taxon>
    </lineage>
</organism>
<dbReference type="GO" id="GO:0005634">
    <property type="term" value="C:nucleus"/>
    <property type="evidence" value="ECO:0007669"/>
    <property type="project" value="UniProtKB-SubCell"/>
</dbReference>
<sequence length="129" mass="15087">MSQLFVLVGDSEVRIDSLQRRRKAHVLKSWNTMKKDVATLGLKFFLRLHPGFKALFLHIPLEKNPKLKVHAISIFIMLRITEKVIVSETTLKKIGNRHVKYGVLDEHFKDTRFAFLEMIKEVVPDMWST</sequence>
<dbReference type="GO" id="GO:0019825">
    <property type="term" value="F:oxygen binding"/>
    <property type="evidence" value="ECO:0007669"/>
    <property type="project" value="InterPro"/>
</dbReference>
<dbReference type="InterPro" id="IPR000971">
    <property type="entry name" value="Globin"/>
</dbReference>
<dbReference type="PANTHER" id="PTHR22924">
    <property type="entry name" value="LEGHEMOGLOBIN-RELATED"/>
    <property type="match status" value="1"/>
</dbReference>
<evidence type="ECO:0000313" key="16">
    <source>
        <dbReference type="Proteomes" id="UP000775213"/>
    </source>
</evidence>
<comment type="subcellular location">
    <subcellularLocation>
        <location evidence="3">Cytoplasm</location>
    </subcellularLocation>
    <subcellularLocation>
        <location evidence="2">Nucleus</location>
    </subcellularLocation>
</comment>
<accession>A0AAV7GYW5</accession>
<evidence type="ECO:0000256" key="7">
    <source>
        <dbReference type="ARBA" id="ARBA00022617"/>
    </source>
</evidence>
<keyword evidence="11" id="KW-0539">Nucleus</keyword>
<evidence type="ECO:0000256" key="6">
    <source>
        <dbReference type="ARBA" id="ARBA00022490"/>
    </source>
</evidence>
<dbReference type="Proteomes" id="UP000775213">
    <property type="component" value="Unassembled WGS sequence"/>
</dbReference>
<name>A0AAV7GYW5_DENCH</name>
<keyword evidence="6" id="KW-0963">Cytoplasm</keyword>
<dbReference type="PANTHER" id="PTHR22924:SF98">
    <property type="entry name" value="NON-SYMBIOTIC HEMOGLOBIN 3"/>
    <property type="match status" value="1"/>
</dbReference>
<dbReference type="GO" id="GO:0016491">
    <property type="term" value="F:oxidoreductase activity"/>
    <property type="evidence" value="ECO:0007669"/>
    <property type="project" value="UniProtKB-KW"/>
</dbReference>
<dbReference type="Gene3D" id="1.10.490.10">
    <property type="entry name" value="Globins"/>
    <property type="match status" value="1"/>
</dbReference>
<dbReference type="GO" id="GO:0020037">
    <property type="term" value="F:heme binding"/>
    <property type="evidence" value="ECO:0007669"/>
    <property type="project" value="InterPro"/>
</dbReference>
<evidence type="ECO:0000256" key="13">
    <source>
        <dbReference type="RuleBase" id="RU000625"/>
    </source>
</evidence>
<keyword evidence="10 13" id="KW-0408">Iron</keyword>
<comment type="cofactor">
    <cofactor evidence="1">
        <name>heme b</name>
        <dbReference type="ChEBI" id="CHEBI:60344"/>
    </cofactor>
</comment>
<evidence type="ECO:0000256" key="1">
    <source>
        <dbReference type="ARBA" id="ARBA00001970"/>
    </source>
</evidence>
<evidence type="ECO:0000256" key="8">
    <source>
        <dbReference type="ARBA" id="ARBA00022723"/>
    </source>
</evidence>
<dbReference type="PROSITE" id="PS00208">
    <property type="entry name" value="PLANT_GLOBIN"/>
    <property type="match status" value="1"/>
</dbReference>
<dbReference type="InterPro" id="IPR009050">
    <property type="entry name" value="Globin-like_sf"/>
</dbReference>
<keyword evidence="9" id="KW-0560">Oxidoreductase</keyword>
<evidence type="ECO:0000256" key="11">
    <source>
        <dbReference type="ARBA" id="ARBA00023242"/>
    </source>
</evidence>
<evidence type="ECO:0000256" key="3">
    <source>
        <dbReference type="ARBA" id="ARBA00004496"/>
    </source>
</evidence>
<evidence type="ECO:0000256" key="10">
    <source>
        <dbReference type="ARBA" id="ARBA00023004"/>
    </source>
</evidence>
<dbReference type="GO" id="GO:0046872">
    <property type="term" value="F:metal ion binding"/>
    <property type="evidence" value="ECO:0007669"/>
    <property type="project" value="UniProtKB-KW"/>
</dbReference>